<accession>A0AAV2F769</accession>
<evidence type="ECO:0000313" key="1">
    <source>
        <dbReference type="EMBL" id="CAL1393623.1"/>
    </source>
</evidence>
<dbReference type="EMBL" id="OZ034819">
    <property type="protein sequence ID" value="CAL1393623.1"/>
    <property type="molecule type" value="Genomic_DNA"/>
</dbReference>
<reference evidence="1 2" key="1">
    <citation type="submission" date="2024-04" db="EMBL/GenBank/DDBJ databases">
        <authorList>
            <person name="Fracassetti M."/>
        </authorList>
    </citation>
    <scope>NUCLEOTIDE SEQUENCE [LARGE SCALE GENOMIC DNA]</scope>
</reference>
<name>A0AAV2F769_9ROSI</name>
<proteinExistence type="predicted"/>
<dbReference type="AlphaFoldDB" id="A0AAV2F769"/>
<protein>
    <submittedName>
        <fullName evidence="1">Uncharacterized protein</fullName>
    </submittedName>
</protein>
<organism evidence="1 2">
    <name type="scientific">Linum trigynum</name>
    <dbReference type="NCBI Taxonomy" id="586398"/>
    <lineage>
        <taxon>Eukaryota</taxon>
        <taxon>Viridiplantae</taxon>
        <taxon>Streptophyta</taxon>
        <taxon>Embryophyta</taxon>
        <taxon>Tracheophyta</taxon>
        <taxon>Spermatophyta</taxon>
        <taxon>Magnoliopsida</taxon>
        <taxon>eudicotyledons</taxon>
        <taxon>Gunneridae</taxon>
        <taxon>Pentapetalae</taxon>
        <taxon>rosids</taxon>
        <taxon>fabids</taxon>
        <taxon>Malpighiales</taxon>
        <taxon>Linaceae</taxon>
        <taxon>Linum</taxon>
    </lineage>
</organism>
<keyword evidence="2" id="KW-1185">Reference proteome</keyword>
<evidence type="ECO:0000313" key="2">
    <source>
        <dbReference type="Proteomes" id="UP001497516"/>
    </source>
</evidence>
<gene>
    <name evidence="1" type="ORF">LTRI10_LOCUS34187</name>
</gene>
<dbReference type="Proteomes" id="UP001497516">
    <property type="component" value="Chromosome 6"/>
</dbReference>
<sequence length="98" mass="11087">MSQHHRPCALNFLDDRYFATDDADDNVSREEAEVASWLLHNPPPGGNSPDLNMGQSMFPKMDPYLEEANLAPGEEDYHCLNSGHDLIWLVTIMETIDI</sequence>